<dbReference type="EMBL" id="PPTA01000003">
    <property type="protein sequence ID" value="TFB05147.1"/>
    <property type="molecule type" value="Genomic_DNA"/>
</dbReference>
<evidence type="ECO:0000256" key="1">
    <source>
        <dbReference type="SAM" id="MobiDB-lite"/>
    </source>
</evidence>
<feature type="compositionally biased region" description="Basic and acidic residues" evidence="1">
    <location>
        <begin position="16"/>
        <end position="25"/>
    </location>
</feature>
<keyword evidence="3" id="KW-1185">Reference proteome</keyword>
<proteinExistence type="predicted"/>
<feature type="region of interest" description="Disordered" evidence="1">
    <location>
        <begin position="1"/>
        <end position="25"/>
    </location>
</feature>
<dbReference type="RefSeq" id="XP_073561348.1">
    <property type="nucleotide sequence ID" value="XM_073700357.1"/>
</dbReference>
<evidence type="ECO:0000313" key="2">
    <source>
        <dbReference type="EMBL" id="TFB05147.1"/>
    </source>
</evidence>
<accession>A0ABY2HC98</accession>
<name>A0ABY2HC98_9HYPO</name>
<gene>
    <name evidence="2" type="ORF">CCMA1212_002991</name>
</gene>
<dbReference type="Proteomes" id="UP001642720">
    <property type="component" value="Unassembled WGS sequence"/>
</dbReference>
<protein>
    <submittedName>
        <fullName evidence="2">Uncharacterized protein</fullName>
    </submittedName>
</protein>
<reference evidence="2 3" key="1">
    <citation type="submission" date="2018-01" db="EMBL/GenBank/DDBJ databases">
        <title>Genome characterization of the sugarcane-associated fungus Trichoderma ghanense CCMA-1212 and their application in lignocelulose bioconversion.</title>
        <authorList>
            <person name="Steindorff A.S."/>
            <person name="Mendes T.D."/>
            <person name="Vilela E.S.D."/>
            <person name="Rodrigues D.S."/>
            <person name="Formighieri E.F."/>
            <person name="Melo I.S."/>
            <person name="Favaro L.C.L."/>
        </authorList>
    </citation>
    <scope>NUCLEOTIDE SEQUENCE [LARGE SCALE GENOMIC DNA]</scope>
    <source>
        <strain evidence="2 3">CCMA-1212</strain>
    </source>
</reference>
<sequence>MSTIDPTTGPSSSCRNKYDSTGMEKREFSQLRSKLAGSTTLLALASVPPSVSTLTVATVAATATAAKVSSLTLALAEHATGRSV</sequence>
<comment type="caution">
    <text evidence="2">The sequence shown here is derived from an EMBL/GenBank/DDBJ whole genome shotgun (WGS) entry which is preliminary data.</text>
</comment>
<evidence type="ECO:0000313" key="3">
    <source>
        <dbReference type="Proteomes" id="UP001642720"/>
    </source>
</evidence>
<organism evidence="2 3">
    <name type="scientific">Trichoderma ghanense</name>
    <dbReference type="NCBI Taxonomy" id="65468"/>
    <lineage>
        <taxon>Eukaryota</taxon>
        <taxon>Fungi</taxon>
        <taxon>Dikarya</taxon>
        <taxon>Ascomycota</taxon>
        <taxon>Pezizomycotina</taxon>
        <taxon>Sordariomycetes</taxon>
        <taxon>Hypocreomycetidae</taxon>
        <taxon>Hypocreales</taxon>
        <taxon>Hypocreaceae</taxon>
        <taxon>Trichoderma</taxon>
    </lineage>
</organism>
<dbReference type="GeneID" id="300574807"/>
<feature type="compositionally biased region" description="Polar residues" evidence="1">
    <location>
        <begin position="1"/>
        <end position="15"/>
    </location>
</feature>